<reference evidence="2" key="1">
    <citation type="journal article" date="2012" name="PLoS Genet.">
        <title>The genomes of the fungal plant pathogens Cladosporium fulvum and Dothistroma septosporum reveal adaptation to different hosts and lifestyles but also signatures of common ancestry.</title>
        <authorList>
            <person name="de Wit P.J.G.M."/>
            <person name="van der Burgt A."/>
            <person name="Oekmen B."/>
            <person name="Stergiopoulos I."/>
            <person name="Abd-Elsalam K.A."/>
            <person name="Aerts A.L."/>
            <person name="Bahkali A.H."/>
            <person name="Beenen H.G."/>
            <person name="Chettri P."/>
            <person name="Cox M.P."/>
            <person name="Datema E."/>
            <person name="de Vries R.P."/>
            <person name="Dhillon B."/>
            <person name="Ganley A.R."/>
            <person name="Griffiths S.A."/>
            <person name="Guo Y."/>
            <person name="Hamelin R.C."/>
            <person name="Henrissat B."/>
            <person name="Kabir M.S."/>
            <person name="Jashni M.K."/>
            <person name="Kema G."/>
            <person name="Klaubauf S."/>
            <person name="Lapidus A."/>
            <person name="Levasseur A."/>
            <person name="Lindquist E."/>
            <person name="Mehrabi R."/>
            <person name="Ohm R.A."/>
            <person name="Owen T.J."/>
            <person name="Salamov A."/>
            <person name="Schwelm A."/>
            <person name="Schijlen E."/>
            <person name="Sun H."/>
            <person name="van den Burg H.A."/>
            <person name="van Ham R.C.H.J."/>
            <person name="Zhang S."/>
            <person name="Goodwin S.B."/>
            <person name="Grigoriev I.V."/>
            <person name="Collemare J."/>
            <person name="Bradshaw R.E."/>
        </authorList>
    </citation>
    <scope>NUCLEOTIDE SEQUENCE [LARGE SCALE GENOMIC DNA]</scope>
    <source>
        <strain evidence="2">NZE10 / CBS 128990</strain>
    </source>
</reference>
<reference evidence="1 2" key="2">
    <citation type="journal article" date="2012" name="PLoS Pathog.">
        <title>Diverse lifestyles and strategies of plant pathogenesis encoded in the genomes of eighteen Dothideomycetes fungi.</title>
        <authorList>
            <person name="Ohm R.A."/>
            <person name="Feau N."/>
            <person name="Henrissat B."/>
            <person name="Schoch C.L."/>
            <person name="Horwitz B.A."/>
            <person name="Barry K.W."/>
            <person name="Condon B.J."/>
            <person name="Copeland A.C."/>
            <person name="Dhillon B."/>
            <person name="Glaser F."/>
            <person name="Hesse C.N."/>
            <person name="Kosti I."/>
            <person name="LaButti K."/>
            <person name="Lindquist E.A."/>
            <person name="Lucas S."/>
            <person name="Salamov A.A."/>
            <person name="Bradshaw R.E."/>
            <person name="Ciuffetti L."/>
            <person name="Hamelin R.C."/>
            <person name="Kema G.H.J."/>
            <person name="Lawrence C."/>
            <person name="Scott J.A."/>
            <person name="Spatafora J.W."/>
            <person name="Turgeon B.G."/>
            <person name="de Wit P.J.G.M."/>
            <person name="Zhong S."/>
            <person name="Goodwin S.B."/>
            <person name="Grigoriev I.V."/>
        </authorList>
    </citation>
    <scope>NUCLEOTIDE SEQUENCE [LARGE SCALE GENOMIC DNA]</scope>
    <source>
        <strain evidence="2">NZE10 / CBS 128990</strain>
    </source>
</reference>
<dbReference type="EMBL" id="KB446536">
    <property type="protein sequence ID" value="EME48199.1"/>
    <property type="molecule type" value="Genomic_DNA"/>
</dbReference>
<name>N1Q158_DOTSN</name>
<evidence type="ECO:0000313" key="1">
    <source>
        <dbReference type="EMBL" id="EME48199.1"/>
    </source>
</evidence>
<keyword evidence="2" id="KW-1185">Reference proteome</keyword>
<dbReference type="Proteomes" id="UP000016933">
    <property type="component" value="Unassembled WGS sequence"/>
</dbReference>
<sequence>MAYEGNGGVAQALLSAALTNAPLTEALCTLPDTDEVSVSRENKGDGAQMQEKTDMCYPFKLCEAFAEFILATDLNALAHAIPIEARAFRLLYRWRSDYRASLYRVCAMVGTLEALLMIRALA</sequence>
<protein>
    <submittedName>
        <fullName evidence="1">Uncharacterized protein</fullName>
    </submittedName>
</protein>
<evidence type="ECO:0000313" key="2">
    <source>
        <dbReference type="Proteomes" id="UP000016933"/>
    </source>
</evidence>
<accession>N1Q158</accession>
<dbReference type="HOGENOM" id="CLU_2026680_0_0_1"/>
<organism evidence="1 2">
    <name type="scientific">Dothistroma septosporum (strain NZE10 / CBS 128990)</name>
    <name type="common">Red band needle blight fungus</name>
    <name type="synonym">Mycosphaerella pini</name>
    <dbReference type="NCBI Taxonomy" id="675120"/>
    <lineage>
        <taxon>Eukaryota</taxon>
        <taxon>Fungi</taxon>
        <taxon>Dikarya</taxon>
        <taxon>Ascomycota</taxon>
        <taxon>Pezizomycotina</taxon>
        <taxon>Dothideomycetes</taxon>
        <taxon>Dothideomycetidae</taxon>
        <taxon>Mycosphaerellales</taxon>
        <taxon>Mycosphaerellaceae</taxon>
        <taxon>Dothistroma</taxon>
    </lineage>
</organism>
<dbReference type="AlphaFoldDB" id="N1Q158"/>
<gene>
    <name evidence="1" type="ORF">DOTSEDRAFT_32497</name>
</gene>
<proteinExistence type="predicted"/>